<dbReference type="Proteomes" id="UP000280296">
    <property type="component" value="Unassembled WGS sequence"/>
</dbReference>
<reference evidence="1 2" key="2">
    <citation type="submission" date="2019-01" db="EMBL/GenBank/DDBJ databases">
        <title>Tautonia sociabilis, a novel thermotolerant planctomycete of Isosphaeraceae family, isolated from a 4000 m deep subterranean habitat.</title>
        <authorList>
            <person name="Kovaleva O.L."/>
            <person name="Elcheninov A.G."/>
            <person name="Van Heerden E."/>
            <person name="Toshchakov S.V."/>
            <person name="Novikov A."/>
            <person name="Bonch-Osmolovskaya E.A."/>
            <person name="Kublanov I.V."/>
        </authorList>
    </citation>
    <scope>NUCLEOTIDE SEQUENCE [LARGE SCALE GENOMIC DNA]</scope>
    <source>
        <strain evidence="1 2">GM2012</strain>
    </source>
</reference>
<evidence type="ECO:0000313" key="2">
    <source>
        <dbReference type="Proteomes" id="UP000280296"/>
    </source>
</evidence>
<reference evidence="1 2" key="1">
    <citation type="submission" date="2018-12" db="EMBL/GenBank/DDBJ databases">
        <authorList>
            <person name="Toschakov S.V."/>
        </authorList>
    </citation>
    <scope>NUCLEOTIDE SEQUENCE [LARGE SCALE GENOMIC DNA]</scope>
    <source>
        <strain evidence="1 2">GM2012</strain>
    </source>
</reference>
<dbReference type="OrthoDB" id="9779968at2"/>
<keyword evidence="2" id="KW-1185">Reference proteome</keyword>
<dbReference type="AlphaFoldDB" id="A0A432MNE6"/>
<dbReference type="PANTHER" id="PTHR43737:SF1">
    <property type="entry name" value="DUF1501 DOMAIN-CONTAINING PROTEIN"/>
    <property type="match status" value="1"/>
</dbReference>
<protein>
    <submittedName>
        <fullName evidence="1">DUF1501 domain-containing protein</fullName>
    </submittedName>
</protein>
<sequence length="422" mass="45675">MSTRRRDFLRSSLSAATLVSIGGPTIPGFLARSARAASAEGTGDEGRILVVLQLLGGNDGLNTVVPHALDGYSRNRKRIRLASGQLHRIDDQVGLHPRMGKLAELLERDRLAIVQGVGYPNPDRSHFRSMEIWETARTDSGPEAIETGWIGRVLDAHPPKPGQDPPALHIGAGRSPLATKAKRVEVPSLERVDQFRLQLAGAAPEQRSARTAMSDVARVDRGDDPLLGFLRRSTLSAYESSRRLEEVAGTDGDSSYPNYGLAQRLKQVARLIKAGFGTRIYYTRQDGYDTHANQFDTHAALLNELADSLAAFHDDLAGAGLNDRVAVLVFSEFGRRLAENASGGTDHGAAAPVFVVGPVRHAGLIGEHPSLEPDDLDDGDPRFHTDFRRVYAAMLDHWLGLPSAPIVGEGFEPLPLLPPARG</sequence>
<dbReference type="RefSeq" id="WP_126724215.1">
    <property type="nucleotide sequence ID" value="NZ_RYZH01000006.1"/>
</dbReference>
<dbReference type="Pfam" id="PF07394">
    <property type="entry name" value="DUF1501"/>
    <property type="match status" value="1"/>
</dbReference>
<dbReference type="PROSITE" id="PS51318">
    <property type="entry name" value="TAT"/>
    <property type="match status" value="1"/>
</dbReference>
<dbReference type="EMBL" id="RYZH01000006">
    <property type="protein sequence ID" value="RUL88963.1"/>
    <property type="molecule type" value="Genomic_DNA"/>
</dbReference>
<proteinExistence type="predicted"/>
<dbReference type="InterPro" id="IPR006311">
    <property type="entry name" value="TAT_signal"/>
</dbReference>
<evidence type="ECO:0000313" key="1">
    <source>
        <dbReference type="EMBL" id="RUL88963.1"/>
    </source>
</evidence>
<name>A0A432MNE6_9BACT</name>
<dbReference type="InterPro" id="IPR010869">
    <property type="entry name" value="DUF1501"/>
</dbReference>
<dbReference type="PANTHER" id="PTHR43737">
    <property type="entry name" value="BLL7424 PROTEIN"/>
    <property type="match status" value="1"/>
</dbReference>
<comment type="caution">
    <text evidence="1">The sequence shown here is derived from an EMBL/GenBank/DDBJ whole genome shotgun (WGS) entry which is preliminary data.</text>
</comment>
<gene>
    <name evidence="1" type="ORF">TsocGM_05045</name>
</gene>
<organism evidence="1 2">
    <name type="scientific">Tautonia sociabilis</name>
    <dbReference type="NCBI Taxonomy" id="2080755"/>
    <lineage>
        <taxon>Bacteria</taxon>
        <taxon>Pseudomonadati</taxon>
        <taxon>Planctomycetota</taxon>
        <taxon>Planctomycetia</taxon>
        <taxon>Isosphaerales</taxon>
        <taxon>Isosphaeraceae</taxon>
        <taxon>Tautonia</taxon>
    </lineage>
</organism>
<accession>A0A432MNE6</accession>